<accession>A0A2G9RL96</accession>
<gene>
    <name evidence="1" type="ORF">AB205_0094060</name>
</gene>
<reference evidence="2" key="1">
    <citation type="journal article" date="2017" name="Nat. Commun.">
        <title>The North American bullfrog draft genome provides insight into hormonal regulation of long noncoding RNA.</title>
        <authorList>
            <person name="Hammond S.A."/>
            <person name="Warren R.L."/>
            <person name="Vandervalk B.P."/>
            <person name="Kucuk E."/>
            <person name="Khan H."/>
            <person name="Gibb E.A."/>
            <person name="Pandoh P."/>
            <person name="Kirk H."/>
            <person name="Zhao Y."/>
            <person name="Jones M."/>
            <person name="Mungall A.J."/>
            <person name="Coope R."/>
            <person name="Pleasance S."/>
            <person name="Moore R.A."/>
            <person name="Holt R.A."/>
            <person name="Round J.M."/>
            <person name="Ohora S."/>
            <person name="Walle B.V."/>
            <person name="Veldhoen N."/>
            <person name="Helbing C.C."/>
            <person name="Birol I."/>
        </authorList>
    </citation>
    <scope>NUCLEOTIDE SEQUENCE [LARGE SCALE GENOMIC DNA]</scope>
</reference>
<dbReference type="GO" id="GO:0035091">
    <property type="term" value="F:phosphatidylinositol binding"/>
    <property type="evidence" value="ECO:0007669"/>
    <property type="project" value="TreeGrafter"/>
</dbReference>
<dbReference type="InterPro" id="IPR039934">
    <property type="entry name" value="C2CD2/C2CD2L"/>
</dbReference>
<name>A0A2G9RL96_AQUCT</name>
<dbReference type="GO" id="GO:0008526">
    <property type="term" value="F:phosphatidylinositol transfer activity"/>
    <property type="evidence" value="ECO:0007669"/>
    <property type="project" value="TreeGrafter"/>
</dbReference>
<keyword evidence="2" id="KW-1185">Reference proteome</keyword>
<dbReference type="OrthoDB" id="9942148at2759"/>
<dbReference type="GO" id="GO:0098592">
    <property type="term" value="C:cytoplasmic side of apical plasma membrane"/>
    <property type="evidence" value="ECO:0007669"/>
    <property type="project" value="TreeGrafter"/>
</dbReference>
<protein>
    <submittedName>
        <fullName evidence="1">Uncharacterized protein</fullName>
    </submittedName>
</protein>
<proteinExistence type="predicted"/>
<dbReference type="PANTHER" id="PTHR21119">
    <property type="entry name" value="C2 DOMAIN-CONTAINING PROTEIN"/>
    <property type="match status" value="1"/>
</dbReference>
<dbReference type="Proteomes" id="UP000228934">
    <property type="component" value="Unassembled WGS sequence"/>
</dbReference>
<dbReference type="AlphaFoldDB" id="A0A2G9RL96"/>
<dbReference type="EMBL" id="KV934651">
    <property type="protein sequence ID" value="PIO28658.1"/>
    <property type="molecule type" value="Genomic_DNA"/>
</dbReference>
<organism evidence="1 2">
    <name type="scientific">Aquarana catesbeiana</name>
    <name type="common">American bullfrog</name>
    <name type="synonym">Rana catesbeiana</name>
    <dbReference type="NCBI Taxonomy" id="8400"/>
    <lineage>
        <taxon>Eukaryota</taxon>
        <taxon>Metazoa</taxon>
        <taxon>Chordata</taxon>
        <taxon>Craniata</taxon>
        <taxon>Vertebrata</taxon>
        <taxon>Euteleostomi</taxon>
        <taxon>Amphibia</taxon>
        <taxon>Batrachia</taxon>
        <taxon>Anura</taxon>
        <taxon>Neobatrachia</taxon>
        <taxon>Ranoidea</taxon>
        <taxon>Ranidae</taxon>
        <taxon>Aquarana</taxon>
    </lineage>
</organism>
<evidence type="ECO:0000313" key="2">
    <source>
        <dbReference type="Proteomes" id="UP000228934"/>
    </source>
</evidence>
<evidence type="ECO:0000313" key="1">
    <source>
        <dbReference type="EMBL" id="PIO28658.1"/>
    </source>
</evidence>
<dbReference type="PANTHER" id="PTHR21119:SF8">
    <property type="entry name" value="PHOSPHOLIPID TRANSFER PROTEIN C2CD2L"/>
    <property type="match status" value="1"/>
</dbReference>
<sequence>MMFTINANNGHTGICDKLLTESSKAEPFRLIVQQLRLHNVMLLEADVLLGYTLVALCSPGREMSRRHVYPLTPSPVLPKTTVQAISVEVNLTYAALGTPTERLSITPTKKVEMDRTVMPDGTLITTVTTIQSRPKFDGKMDTVVRSPTKVEVSENKPVVLPHTYSSGSFPGGNGNILTICDKMFSFLELAF</sequence>
<dbReference type="GO" id="GO:0035774">
    <property type="term" value="P:positive regulation of insulin secretion involved in cellular response to glucose stimulus"/>
    <property type="evidence" value="ECO:0007669"/>
    <property type="project" value="TreeGrafter"/>
</dbReference>